<accession>A0A0S4LJ09</accession>
<dbReference type="EMBL" id="CZPZ01000023">
    <property type="protein sequence ID" value="CUS37548.1"/>
    <property type="molecule type" value="Genomic_DNA"/>
</dbReference>
<evidence type="ECO:0000256" key="1">
    <source>
        <dbReference type="SAM" id="MobiDB-lite"/>
    </source>
</evidence>
<reference evidence="3" key="1">
    <citation type="submission" date="2015-10" db="EMBL/GenBank/DDBJ databases">
        <authorList>
            <person name="Luecker S."/>
            <person name="Luecker S."/>
        </authorList>
    </citation>
    <scope>NUCLEOTIDE SEQUENCE [LARGE SCALE GENOMIC DNA]</scope>
</reference>
<organism evidence="2 3">
    <name type="scientific">Candidatus Nitrospira nitrificans</name>
    <dbReference type="NCBI Taxonomy" id="1742973"/>
    <lineage>
        <taxon>Bacteria</taxon>
        <taxon>Pseudomonadati</taxon>
        <taxon>Nitrospirota</taxon>
        <taxon>Nitrospiria</taxon>
        <taxon>Nitrospirales</taxon>
        <taxon>Nitrospiraceae</taxon>
        <taxon>Nitrospira</taxon>
    </lineage>
</organism>
<dbReference type="Proteomes" id="UP000198736">
    <property type="component" value="Unassembled WGS sequence"/>
</dbReference>
<dbReference type="AlphaFoldDB" id="A0A0S4LJ09"/>
<keyword evidence="3" id="KW-1185">Reference proteome</keyword>
<feature type="region of interest" description="Disordered" evidence="1">
    <location>
        <begin position="1"/>
        <end position="40"/>
    </location>
</feature>
<gene>
    <name evidence="2" type="ORF">COMA2_30327</name>
</gene>
<proteinExistence type="predicted"/>
<name>A0A0S4LJ09_9BACT</name>
<evidence type="ECO:0000313" key="2">
    <source>
        <dbReference type="EMBL" id="CUS37548.1"/>
    </source>
</evidence>
<protein>
    <submittedName>
        <fullName evidence="2">Uncharacterized protein</fullName>
    </submittedName>
</protein>
<evidence type="ECO:0000313" key="3">
    <source>
        <dbReference type="Proteomes" id="UP000198736"/>
    </source>
</evidence>
<sequence length="57" mass="6275">MPSKKPLKPTSLTNNKWKSRKKPYARSSDKSLPLLDTSGIPWFSGVVQTTRKTATGG</sequence>